<feature type="transmembrane region" description="Helical" evidence="6">
    <location>
        <begin position="308"/>
        <end position="332"/>
    </location>
</feature>
<dbReference type="InterPro" id="IPR011701">
    <property type="entry name" value="MFS"/>
</dbReference>
<reference evidence="8 9" key="2">
    <citation type="journal article" date="2012" name="J. Bacteriol.">
        <title>Complete Genome Sequence of Rahnella sp. Strain Y9602, a Gammaproteobacterium Isolate from Metal- and Radionuclide-Contaminated Soil.</title>
        <authorList>
            <person name="Martinez R.J."/>
            <person name="Bruce D."/>
            <person name="Detter C."/>
            <person name="Goodwin L.A."/>
            <person name="Han J."/>
            <person name="Han C.S."/>
            <person name="Held B."/>
            <person name="Land M.L."/>
            <person name="Mikhailova N."/>
            <person name="Nolan M."/>
            <person name="Pennacchio L."/>
            <person name="Pitluck S."/>
            <person name="Tapia R."/>
            <person name="Woyke T."/>
            <person name="Sobecky P.A."/>
        </authorList>
    </citation>
    <scope>NUCLEOTIDE SEQUENCE [LARGE SCALE GENOMIC DNA]</scope>
    <source>
        <strain evidence="8 9">Y9602</strain>
        <plasmid evidence="8 9">pRAHAQ01</plasmid>
    </source>
</reference>
<evidence type="ECO:0000256" key="1">
    <source>
        <dbReference type="ARBA" id="ARBA00004651"/>
    </source>
</evidence>
<dbReference type="InterPro" id="IPR036259">
    <property type="entry name" value="MFS_trans_sf"/>
</dbReference>
<evidence type="ECO:0000256" key="5">
    <source>
        <dbReference type="ARBA" id="ARBA00023136"/>
    </source>
</evidence>
<gene>
    <name evidence="8" type="ordered locus">Rahaq_4677</name>
</gene>
<dbReference type="KEGG" id="rah:Rahaq_4677"/>
<dbReference type="EMBL" id="CP002506">
    <property type="protein sequence ID" value="ADW76257.1"/>
    <property type="molecule type" value="Genomic_DNA"/>
</dbReference>
<feature type="transmembrane region" description="Helical" evidence="6">
    <location>
        <begin position="344"/>
        <end position="364"/>
    </location>
</feature>
<keyword evidence="3 6" id="KW-0812">Transmembrane</keyword>
<reference evidence="9" key="1">
    <citation type="submission" date="2011-01" db="EMBL/GenBank/DDBJ databases">
        <title>Complete sequence of plasmid1 of Rahnella sp. Y9602.</title>
        <authorList>
            <consortium name="US DOE Joint Genome Institute"/>
            <person name="Lucas S."/>
            <person name="Copeland A."/>
            <person name="Lapidus A."/>
            <person name="Cheng J.-F."/>
            <person name="Goodwin L."/>
            <person name="Pitluck S."/>
            <person name="Lu M."/>
            <person name="Detter J.C."/>
            <person name="Han C."/>
            <person name="Tapia R."/>
            <person name="Land M."/>
            <person name="Hauser L."/>
            <person name="Kyrpides N."/>
            <person name="Ivanova N."/>
            <person name="Ovchinnikova G."/>
            <person name="Pagani I."/>
            <person name="Sobecky P.A."/>
            <person name="Martinez R.J."/>
            <person name="Woyke T."/>
        </authorList>
    </citation>
    <scope>NUCLEOTIDE SEQUENCE [LARGE SCALE GENOMIC DNA]</scope>
    <source>
        <strain evidence="9">Y9602</strain>
        <plasmid evidence="9">pRAHAQ01</plasmid>
    </source>
</reference>
<keyword evidence="2" id="KW-1003">Cell membrane</keyword>
<feature type="transmembrane region" description="Helical" evidence="6">
    <location>
        <begin position="142"/>
        <end position="167"/>
    </location>
</feature>
<evidence type="ECO:0000313" key="9">
    <source>
        <dbReference type="Proteomes" id="UP000007257"/>
    </source>
</evidence>
<feature type="transmembrane region" description="Helical" evidence="6">
    <location>
        <begin position="86"/>
        <end position="104"/>
    </location>
</feature>
<dbReference type="GeneID" id="95420561"/>
<dbReference type="Proteomes" id="UP000007257">
    <property type="component" value="Plasmid pRAHAQ01"/>
</dbReference>
<dbReference type="PROSITE" id="PS50850">
    <property type="entry name" value="MFS"/>
    <property type="match status" value="1"/>
</dbReference>
<dbReference type="SUPFAM" id="SSF103473">
    <property type="entry name" value="MFS general substrate transporter"/>
    <property type="match status" value="1"/>
</dbReference>
<feature type="transmembrane region" description="Helical" evidence="6">
    <location>
        <begin position="20"/>
        <end position="47"/>
    </location>
</feature>
<dbReference type="Pfam" id="PF07690">
    <property type="entry name" value="MFS_1"/>
    <property type="match status" value="1"/>
</dbReference>
<dbReference type="GO" id="GO:0022857">
    <property type="term" value="F:transmembrane transporter activity"/>
    <property type="evidence" value="ECO:0007669"/>
    <property type="project" value="InterPro"/>
</dbReference>
<keyword evidence="5 6" id="KW-0472">Membrane</keyword>
<name>A0A0H3FG17_RAHSY</name>
<protein>
    <submittedName>
        <fullName evidence="8">Major facilitator superfamily MFS_1</fullName>
    </submittedName>
</protein>
<evidence type="ECO:0000256" key="3">
    <source>
        <dbReference type="ARBA" id="ARBA00022692"/>
    </source>
</evidence>
<dbReference type="RefSeq" id="WP_013577938.1">
    <property type="nucleotide sequence ID" value="NC_015062.1"/>
</dbReference>
<evidence type="ECO:0000313" key="8">
    <source>
        <dbReference type="EMBL" id="ADW76257.1"/>
    </source>
</evidence>
<dbReference type="InterPro" id="IPR050189">
    <property type="entry name" value="MFS_Efflux_Transporters"/>
</dbReference>
<dbReference type="InterPro" id="IPR020846">
    <property type="entry name" value="MFS_dom"/>
</dbReference>
<dbReference type="OrthoDB" id="9812189at2"/>
<feature type="transmembrane region" description="Helical" evidence="6">
    <location>
        <begin position="173"/>
        <end position="195"/>
    </location>
</feature>
<feature type="transmembrane region" description="Helical" evidence="6">
    <location>
        <begin position="284"/>
        <end position="302"/>
    </location>
</feature>
<dbReference type="AlphaFoldDB" id="A0A0H3FG17"/>
<proteinExistence type="predicted"/>
<dbReference type="CDD" id="cd17324">
    <property type="entry name" value="MFS_NepI_like"/>
    <property type="match status" value="1"/>
</dbReference>
<dbReference type="GO" id="GO:0005886">
    <property type="term" value="C:plasma membrane"/>
    <property type="evidence" value="ECO:0007669"/>
    <property type="project" value="UniProtKB-SubCell"/>
</dbReference>
<feature type="transmembrane region" description="Helical" evidence="6">
    <location>
        <begin position="110"/>
        <end position="130"/>
    </location>
</feature>
<keyword evidence="4 6" id="KW-1133">Transmembrane helix</keyword>
<feature type="transmembrane region" description="Helical" evidence="6">
    <location>
        <begin position="370"/>
        <end position="390"/>
    </location>
</feature>
<sequence>MTECSSLDTRPETSAFRRWLAVFSLACGTFALVNTEFLPIGLLSPIAQSLGVTEGHAGLAVMLPGLVAAISAPLIMLFARKMDRRTLLLLLSATVIVANGIAVMAQSFNILLIGRIILGIGVGGFWSFAIPSGRRLVSEEQGARAISLITAGVAVGTVAGVPAGAFIGDLFGWRMAFMLNAVLALAFFVLQWLALPSLPAQHSIGLRAMLSVTKVAGIRYALIIGVFMAGGHFAAYTYLEPWLRFSLHLSASNISLLLMGYGVAGLLGTLTTEITVRELGVKKAFMLNMLLLSASVLVLSLFPVPLALACALVILWGLAFGALPVCLNIWTYQASPALFETGSALLVCVFQTSLALGALFGGILADSAGVSSAFLLGGVLTLLAGITIFLSRPQPAVLHAAGK</sequence>
<organism evidence="8 9">
    <name type="scientific">Rahnella sp. (strain Y9602)</name>
    <dbReference type="NCBI Taxonomy" id="2703885"/>
    <lineage>
        <taxon>Bacteria</taxon>
        <taxon>Pseudomonadati</taxon>
        <taxon>Pseudomonadota</taxon>
        <taxon>Gammaproteobacteria</taxon>
        <taxon>Enterobacterales</taxon>
        <taxon>Yersiniaceae</taxon>
        <taxon>Rahnella</taxon>
    </lineage>
</organism>
<evidence type="ECO:0000256" key="2">
    <source>
        <dbReference type="ARBA" id="ARBA00022475"/>
    </source>
</evidence>
<dbReference type="PANTHER" id="PTHR43124">
    <property type="entry name" value="PURINE EFFLUX PUMP PBUE"/>
    <property type="match status" value="1"/>
</dbReference>
<comment type="subcellular location">
    <subcellularLocation>
        <location evidence="1">Cell membrane</location>
        <topology evidence="1">Multi-pass membrane protein</topology>
    </subcellularLocation>
</comment>
<accession>A0A0H3FG17</accession>
<dbReference type="eggNOG" id="COG2814">
    <property type="taxonomic scope" value="Bacteria"/>
</dbReference>
<feature type="transmembrane region" description="Helical" evidence="6">
    <location>
        <begin position="251"/>
        <end position="272"/>
    </location>
</feature>
<dbReference type="PANTHER" id="PTHR43124:SF3">
    <property type="entry name" value="CHLORAMPHENICOL EFFLUX PUMP RV0191"/>
    <property type="match status" value="1"/>
</dbReference>
<keyword evidence="8" id="KW-0614">Plasmid</keyword>
<feature type="domain" description="Major facilitator superfamily (MFS) profile" evidence="7">
    <location>
        <begin position="21"/>
        <end position="396"/>
    </location>
</feature>
<feature type="transmembrane region" description="Helical" evidence="6">
    <location>
        <begin position="59"/>
        <end position="79"/>
    </location>
</feature>
<evidence type="ECO:0000259" key="7">
    <source>
        <dbReference type="PROSITE" id="PS50850"/>
    </source>
</evidence>
<feature type="transmembrane region" description="Helical" evidence="6">
    <location>
        <begin position="216"/>
        <end position="239"/>
    </location>
</feature>
<evidence type="ECO:0000256" key="4">
    <source>
        <dbReference type="ARBA" id="ARBA00022989"/>
    </source>
</evidence>
<dbReference type="HOGENOM" id="CLU_001265_61_1_6"/>
<dbReference type="Gene3D" id="1.20.1250.20">
    <property type="entry name" value="MFS general substrate transporter like domains"/>
    <property type="match status" value="2"/>
</dbReference>
<evidence type="ECO:0000256" key="6">
    <source>
        <dbReference type="SAM" id="Phobius"/>
    </source>
</evidence>
<geneLocation type="plasmid" evidence="8 9">
    <name>pRAHAQ01</name>
</geneLocation>